<evidence type="ECO:0000259" key="4">
    <source>
        <dbReference type="PROSITE" id="PS50883"/>
    </source>
</evidence>
<dbReference type="InterPro" id="IPR000014">
    <property type="entry name" value="PAS"/>
</dbReference>
<dbReference type="PROSITE" id="PS50887">
    <property type="entry name" value="GGDEF"/>
    <property type="match status" value="1"/>
</dbReference>
<feature type="domain" description="PAC" evidence="3">
    <location>
        <begin position="347"/>
        <end position="398"/>
    </location>
</feature>
<evidence type="ECO:0000313" key="7">
    <source>
        <dbReference type="EMBL" id="GAB0056016.1"/>
    </source>
</evidence>
<dbReference type="Proteomes" id="UP001628193">
    <property type="component" value="Unassembled WGS sequence"/>
</dbReference>
<sequence>MSRCNVGASDPTHRHGKPQGYPINLMSMRLKLILLCLIPLLVGLGGSAAISHYLTGKNALESAFTFLDQANLALIREIEILVAGDLSSRPPPVEKLRALLHHTHRHPESEGHQLILAPDGAILADSRATTPERPDSTDWKAIVTRIRQGETGHDELHLGGERWLIAFRPSSVGNLRIAHLHAERALMPEARTWLLDPLLAHLLLAATLTLLTLITLRGHGERLLAPIGMLREAMQRLIHGPLDLSTRIPPSTHDESGSLIDTFNQLLDILHHKTDSKGFMEQILGAMLDGLLILDRDNRIQRVNKALLTLLEETEEKLIGRHLDELIPDPAFCAIMYRDMLAERPFRFQETTFLTADGREVAVSISSSLLREGESLAGTVILVQDIRQRKRNEEQLHFLANFDVLTQLPNRSLLVERLSQTLTRAPWRSTSVGLMHCALDRFKTINESLGHRAGDELLKETATRLLESIRDGDTVARIGGDEFLVLFQDIARADDVIHLARKLSQAVSKPILLSTGQEIFITASIGISLFPENGATPDELLKNADIATHFAKAQGKNQFSFFSVEMNRKGAQRIAMERDLRRAIERGELEAHYQPRWDLQQDRLAGAEALVRWRRGGTSVSPGEFLPLAEELGLIEEIDLWMIEETCKQARTWLDQGHPPLRLSINLSHHLFGRHDLVMVVRRILEENRLEPRHIELELTEAIVMHDVGHAMNTLRAFRDMGIHLAVDDFGTGYSSFSHLRRLPVHILKIDRSFVREITTHREDAVITEAIISLAHTLGLRATAEGAEEPAQRELLTQLGCDELQGYLISRPIPAKELAERFFVGR</sequence>
<dbReference type="CDD" id="cd01948">
    <property type="entry name" value="EAL"/>
    <property type="match status" value="1"/>
</dbReference>
<dbReference type="Pfam" id="PF08448">
    <property type="entry name" value="PAS_4"/>
    <property type="match status" value="1"/>
</dbReference>
<dbReference type="SMART" id="SM00304">
    <property type="entry name" value="HAMP"/>
    <property type="match status" value="1"/>
</dbReference>
<dbReference type="InterPro" id="IPR043128">
    <property type="entry name" value="Rev_trsase/Diguanyl_cyclase"/>
</dbReference>
<dbReference type="Gene3D" id="3.20.20.450">
    <property type="entry name" value="EAL domain"/>
    <property type="match status" value="1"/>
</dbReference>
<evidence type="ECO:0000259" key="5">
    <source>
        <dbReference type="PROSITE" id="PS50885"/>
    </source>
</evidence>
<dbReference type="SUPFAM" id="SSF141868">
    <property type="entry name" value="EAL domain-like"/>
    <property type="match status" value="1"/>
</dbReference>
<dbReference type="PROSITE" id="PS50883">
    <property type="entry name" value="EAL"/>
    <property type="match status" value="1"/>
</dbReference>
<dbReference type="InterPro" id="IPR052155">
    <property type="entry name" value="Biofilm_reg_signaling"/>
</dbReference>
<dbReference type="PROSITE" id="PS50112">
    <property type="entry name" value="PAS"/>
    <property type="match status" value="1"/>
</dbReference>
<dbReference type="InterPro" id="IPR013656">
    <property type="entry name" value="PAS_4"/>
</dbReference>
<keyword evidence="8" id="KW-1185">Reference proteome</keyword>
<dbReference type="Gene3D" id="6.10.340.10">
    <property type="match status" value="1"/>
</dbReference>
<proteinExistence type="predicted"/>
<keyword evidence="1" id="KW-1133">Transmembrane helix</keyword>
<evidence type="ECO:0000259" key="6">
    <source>
        <dbReference type="PROSITE" id="PS50887"/>
    </source>
</evidence>
<dbReference type="Pfam" id="PF00672">
    <property type="entry name" value="HAMP"/>
    <property type="match status" value="1"/>
</dbReference>
<dbReference type="SMART" id="SM00267">
    <property type="entry name" value="GGDEF"/>
    <property type="match status" value="1"/>
</dbReference>
<feature type="domain" description="PAS" evidence="2">
    <location>
        <begin position="276"/>
        <end position="329"/>
    </location>
</feature>
<gene>
    <name evidence="7" type="ORF">SIID45300_00315</name>
</gene>
<dbReference type="CDD" id="cd00130">
    <property type="entry name" value="PAS"/>
    <property type="match status" value="1"/>
</dbReference>
<feature type="domain" description="EAL" evidence="4">
    <location>
        <begin position="573"/>
        <end position="826"/>
    </location>
</feature>
<dbReference type="NCBIfam" id="TIGR00254">
    <property type="entry name" value="GGDEF"/>
    <property type="match status" value="1"/>
</dbReference>
<dbReference type="Gene3D" id="3.30.70.270">
    <property type="match status" value="1"/>
</dbReference>
<dbReference type="SMART" id="SM00091">
    <property type="entry name" value="PAS"/>
    <property type="match status" value="1"/>
</dbReference>
<dbReference type="Gene3D" id="3.30.450.20">
    <property type="entry name" value="PAS domain"/>
    <property type="match status" value="1"/>
</dbReference>
<name>A0ABQ0C562_9PROT</name>
<dbReference type="PROSITE" id="PS50113">
    <property type="entry name" value="PAC"/>
    <property type="match status" value="1"/>
</dbReference>
<dbReference type="Pfam" id="PF00990">
    <property type="entry name" value="GGDEF"/>
    <property type="match status" value="1"/>
</dbReference>
<keyword evidence="1" id="KW-0472">Membrane</keyword>
<keyword evidence="1" id="KW-0812">Transmembrane</keyword>
<dbReference type="EMBL" id="BAAFGK010000001">
    <property type="protein sequence ID" value="GAB0056016.1"/>
    <property type="molecule type" value="Genomic_DNA"/>
</dbReference>
<dbReference type="PANTHER" id="PTHR44757:SF2">
    <property type="entry name" value="BIOFILM ARCHITECTURE MAINTENANCE PROTEIN MBAA"/>
    <property type="match status" value="1"/>
</dbReference>
<dbReference type="CDD" id="cd06225">
    <property type="entry name" value="HAMP"/>
    <property type="match status" value="1"/>
</dbReference>
<dbReference type="InterPro" id="IPR000160">
    <property type="entry name" value="GGDEF_dom"/>
</dbReference>
<organism evidence="7 8">
    <name type="scientific">Candidatus Magnetaquiglobus chichijimensis</name>
    <dbReference type="NCBI Taxonomy" id="3141448"/>
    <lineage>
        <taxon>Bacteria</taxon>
        <taxon>Pseudomonadati</taxon>
        <taxon>Pseudomonadota</taxon>
        <taxon>Magnetococcia</taxon>
        <taxon>Magnetococcales</taxon>
        <taxon>Candidatus Magnetaquicoccaceae</taxon>
        <taxon>Candidatus Magnetaquiglobus</taxon>
    </lineage>
</organism>
<evidence type="ECO:0000259" key="3">
    <source>
        <dbReference type="PROSITE" id="PS50113"/>
    </source>
</evidence>
<dbReference type="InterPro" id="IPR003660">
    <property type="entry name" value="HAMP_dom"/>
</dbReference>
<feature type="domain" description="HAMP" evidence="5">
    <location>
        <begin position="221"/>
        <end position="275"/>
    </location>
</feature>
<dbReference type="SUPFAM" id="SSF55785">
    <property type="entry name" value="PYP-like sensor domain (PAS domain)"/>
    <property type="match status" value="1"/>
</dbReference>
<evidence type="ECO:0000256" key="1">
    <source>
        <dbReference type="SAM" id="Phobius"/>
    </source>
</evidence>
<evidence type="ECO:0000313" key="8">
    <source>
        <dbReference type="Proteomes" id="UP001628193"/>
    </source>
</evidence>
<evidence type="ECO:0000259" key="2">
    <source>
        <dbReference type="PROSITE" id="PS50112"/>
    </source>
</evidence>
<feature type="domain" description="GGDEF" evidence="6">
    <location>
        <begin position="430"/>
        <end position="564"/>
    </location>
</feature>
<dbReference type="InterPro" id="IPR035919">
    <property type="entry name" value="EAL_sf"/>
</dbReference>
<dbReference type="InterPro" id="IPR035965">
    <property type="entry name" value="PAS-like_dom_sf"/>
</dbReference>
<dbReference type="Pfam" id="PF00563">
    <property type="entry name" value="EAL"/>
    <property type="match status" value="1"/>
</dbReference>
<reference evidence="7 8" key="1">
    <citation type="submission" date="2024-09" db="EMBL/GenBank/DDBJ databases">
        <title>Draft genome sequence of Candidatus Magnetaquicoccaceae bacterium FCR-1.</title>
        <authorList>
            <person name="Shimoshige H."/>
            <person name="Shimamura S."/>
            <person name="Taoka A."/>
            <person name="Kobayashi H."/>
            <person name="Maekawa T."/>
        </authorList>
    </citation>
    <scope>NUCLEOTIDE SEQUENCE [LARGE SCALE GENOMIC DNA]</scope>
    <source>
        <strain evidence="7 8">FCR-1</strain>
    </source>
</reference>
<protein>
    <submittedName>
        <fullName evidence="7">Uncharacterized protein</fullName>
    </submittedName>
</protein>
<dbReference type="SUPFAM" id="SSF55073">
    <property type="entry name" value="Nucleotide cyclase"/>
    <property type="match status" value="1"/>
</dbReference>
<accession>A0ABQ0C562</accession>
<dbReference type="PANTHER" id="PTHR44757">
    <property type="entry name" value="DIGUANYLATE CYCLASE DGCP"/>
    <property type="match status" value="1"/>
</dbReference>
<dbReference type="NCBIfam" id="TIGR00229">
    <property type="entry name" value="sensory_box"/>
    <property type="match status" value="1"/>
</dbReference>
<comment type="caution">
    <text evidence="7">The sequence shown here is derived from an EMBL/GenBank/DDBJ whole genome shotgun (WGS) entry which is preliminary data.</text>
</comment>
<dbReference type="SMART" id="SM00052">
    <property type="entry name" value="EAL"/>
    <property type="match status" value="1"/>
</dbReference>
<dbReference type="PROSITE" id="PS50885">
    <property type="entry name" value="HAMP"/>
    <property type="match status" value="1"/>
</dbReference>
<dbReference type="CDD" id="cd01949">
    <property type="entry name" value="GGDEF"/>
    <property type="match status" value="1"/>
</dbReference>
<dbReference type="InterPro" id="IPR000700">
    <property type="entry name" value="PAS-assoc_C"/>
</dbReference>
<dbReference type="InterPro" id="IPR001633">
    <property type="entry name" value="EAL_dom"/>
</dbReference>
<feature type="transmembrane region" description="Helical" evidence="1">
    <location>
        <begin position="32"/>
        <end position="54"/>
    </location>
</feature>
<dbReference type="InterPro" id="IPR029787">
    <property type="entry name" value="Nucleotide_cyclase"/>
</dbReference>